<reference evidence="17 18" key="1">
    <citation type="submission" date="2016-07" db="EMBL/GenBank/DDBJ databases">
        <authorList>
            <person name="Townsley L."/>
            <person name="Shank E.A."/>
        </authorList>
    </citation>
    <scope>NUCLEOTIDE SEQUENCE [LARGE SCALE GENOMIC DNA]</scope>
    <source>
        <strain evidence="17 18">CH01</strain>
    </source>
</reference>
<feature type="domain" description="Histidine kinase" evidence="15">
    <location>
        <begin position="251"/>
        <end position="466"/>
    </location>
</feature>
<keyword evidence="9 17" id="KW-0418">Kinase</keyword>
<feature type="transmembrane region" description="Helical" evidence="14">
    <location>
        <begin position="169"/>
        <end position="190"/>
    </location>
</feature>
<keyword evidence="8" id="KW-0547">Nucleotide-binding</keyword>
<evidence type="ECO:0000256" key="11">
    <source>
        <dbReference type="ARBA" id="ARBA00022989"/>
    </source>
</evidence>
<dbReference type="InterPro" id="IPR003660">
    <property type="entry name" value="HAMP_dom"/>
</dbReference>
<evidence type="ECO:0000256" key="8">
    <source>
        <dbReference type="ARBA" id="ARBA00022741"/>
    </source>
</evidence>
<dbReference type="PROSITE" id="PS50109">
    <property type="entry name" value="HIS_KIN"/>
    <property type="match status" value="1"/>
</dbReference>
<dbReference type="GO" id="GO:0016301">
    <property type="term" value="F:kinase activity"/>
    <property type="evidence" value="ECO:0007669"/>
    <property type="project" value="UniProtKB-KW"/>
</dbReference>
<dbReference type="PANTHER" id="PTHR45528">
    <property type="entry name" value="SENSOR HISTIDINE KINASE CPXA"/>
    <property type="match status" value="1"/>
</dbReference>
<dbReference type="InterPro" id="IPR050398">
    <property type="entry name" value="HssS/ArlS-like"/>
</dbReference>
<dbReference type="Gene3D" id="3.30.565.10">
    <property type="entry name" value="Histidine kinase-like ATPase, C-terminal domain"/>
    <property type="match status" value="1"/>
</dbReference>
<keyword evidence="11 14" id="KW-1133">Transmembrane helix</keyword>
<dbReference type="InterPro" id="IPR004358">
    <property type="entry name" value="Sig_transdc_His_kin-like_C"/>
</dbReference>
<evidence type="ECO:0000256" key="10">
    <source>
        <dbReference type="ARBA" id="ARBA00022840"/>
    </source>
</evidence>
<dbReference type="InterPro" id="IPR003594">
    <property type="entry name" value="HATPase_dom"/>
</dbReference>
<keyword evidence="6" id="KW-0808">Transferase</keyword>
<keyword evidence="5" id="KW-0597">Phosphoprotein</keyword>
<organism evidence="17 18">
    <name type="scientific">Gottfriedia luciferensis</name>
    <dbReference type="NCBI Taxonomy" id="178774"/>
    <lineage>
        <taxon>Bacteria</taxon>
        <taxon>Bacillati</taxon>
        <taxon>Bacillota</taxon>
        <taxon>Bacilli</taxon>
        <taxon>Bacillales</taxon>
        <taxon>Bacillaceae</taxon>
        <taxon>Gottfriedia</taxon>
    </lineage>
</organism>
<dbReference type="EC" id="2.7.13.3" evidence="3"/>
<comment type="catalytic activity">
    <reaction evidence="1">
        <text>ATP + protein L-histidine = ADP + protein N-phospho-L-histidine.</text>
        <dbReference type="EC" id="2.7.13.3"/>
    </reaction>
</comment>
<dbReference type="SMART" id="SM00387">
    <property type="entry name" value="HATPase_c"/>
    <property type="match status" value="1"/>
</dbReference>
<dbReference type="InterPro" id="IPR005467">
    <property type="entry name" value="His_kinase_dom"/>
</dbReference>
<dbReference type="Gene3D" id="1.10.287.130">
    <property type="match status" value="1"/>
</dbReference>
<gene>
    <name evidence="17" type="ORF">BED47_10845</name>
</gene>
<sequence length="468" mass="53815">MRKLLYSLSFLQKLWLTICLIVICTTIFFFLMFQFAYKQLYVSYVRSTLIQEGTSLVKHYHKTNNVNDFSEFVSKFDAVSNANVLFISNPRDLSACIPYNVSHESFITEDDRETLLKGKVITKTGFEKRFKHQIIGVVVPVVKKEKLEGIIYLHLPLRSVTELIQQSKWIFTISTLLFAFIILLIGRSIIKQMIKPLSRMEQISYKMANGDYTERIHYNSGDEIGKLATAFNSMSDSLQKEDENRKEFLANVSHELRTPLSYVKGYSEAILDGVIKQEQQLKYVGIIQKEASRMQRLVRDLLDLATLDGQQFPLSQEPNVIAQLIEDTIETYSQILIKRNIKIQKNLDETIIANVDPDRFQQVIHNLLDNSIRYTPKGKTIYISLFQDKQVTLEILDEGKGIPSEEIPHLGERFYRVDKARSRNEGGTGLGLAIVKHIIDQHKGKIKFVNIDGKGLKVIITLPIFEIE</sequence>
<evidence type="ECO:0000256" key="13">
    <source>
        <dbReference type="ARBA" id="ARBA00023136"/>
    </source>
</evidence>
<keyword evidence="13 14" id="KW-0472">Membrane</keyword>
<dbReference type="PROSITE" id="PS50885">
    <property type="entry name" value="HAMP"/>
    <property type="match status" value="1"/>
</dbReference>
<feature type="domain" description="HAMP" evidence="16">
    <location>
        <begin position="191"/>
        <end position="243"/>
    </location>
</feature>
<evidence type="ECO:0000256" key="3">
    <source>
        <dbReference type="ARBA" id="ARBA00012438"/>
    </source>
</evidence>
<dbReference type="CDD" id="cd06225">
    <property type="entry name" value="HAMP"/>
    <property type="match status" value="1"/>
</dbReference>
<evidence type="ECO:0000259" key="16">
    <source>
        <dbReference type="PROSITE" id="PS50885"/>
    </source>
</evidence>
<evidence type="ECO:0000256" key="1">
    <source>
        <dbReference type="ARBA" id="ARBA00000085"/>
    </source>
</evidence>
<keyword evidence="12" id="KW-0902">Two-component regulatory system</keyword>
<dbReference type="SMART" id="SM00304">
    <property type="entry name" value="HAMP"/>
    <property type="match status" value="1"/>
</dbReference>
<dbReference type="InterPro" id="IPR036890">
    <property type="entry name" value="HATPase_C_sf"/>
</dbReference>
<dbReference type="SUPFAM" id="SSF55874">
    <property type="entry name" value="ATPase domain of HSP90 chaperone/DNA topoisomerase II/histidine kinase"/>
    <property type="match status" value="1"/>
</dbReference>
<accession>A0ABX2ZPF2</accession>
<dbReference type="PANTHER" id="PTHR45528:SF1">
    <property type="entry name" value="SENSOR HISTIDINE KINASE CPXA"/>
    <property type="match status" value="1"/>
</dbReference>
<dbReference type="Pfam" id="PF00672">
    <property type="entry name" value="HAMP"/>
    <property type="match status" value="1"/>
</dbReference>
<comment type="subcellular location">
    <subcellularLocation>
        <location evidence="2">Cell membrane</location>
        <topology evidence="2">Multi-pass membrane protein</topology>
    </subcellularLocation>
</comment>
<feature type="transmembrane region" description="Helical" evidence="14">
    <location>
        <begin position="14"/>
        <end position="37"/>
    </location>
</feature>
<dbReference type="PRINTS" id="PR00344">
    <property type="entry name" value="BCTRLSENSOR"/>
</dbReference>
<evidence type="ECO:0000256" key="7">
    <source>
        <dbReference type="ARBA" id="ARBA00022692"/>
    </source>
</evidence>
<dbReference type="InterPro" id="IPR036097">
    <property type="entry name" value="HisK_dim/P_sf"/>
</dbReference>
<dbReference type="Pfam" id="PF00512">
    <property type="entry name" value="HisKA"/>
    <property type="match status" value="1"/>
</dbReference>
<evidence type="ECO:0000256" key="14">
    <source>
        <dbReference type="SAM" id="Phobius"/>
    </source>
</evidence>
<dbReference type="Proteomes" id="UP000094580">
    <property type="component" value="Unassembled WGS sequence"/>
</dbReference>
<dbReference type="Pfam" id="PF02518">
    <property type="entry name" value="HATPase_c"/>
    <property type="match status" value="1"/>
</dbReference>
<evidence type="ECO:0000313" key="17">
    <source>
        <dbReference type="EMBL" id="ODG90372.1"/>
    </source>
</evidence>
<evidence type="ECO:0000256" key="6">
    <source>
        <dbReference type="ARBA" id="ARBA00022679"/>
    </source>
</evidence>
<dbReference type="Gene3D" id="6.10.340.10">
    <property type="match status" value="1"/>
</dbReference>
<dbReference type="SUPFAM" id="SSF158472">
    <property type="entry name" value="HAMP domain-like"/>
    <property type="match status" value="1"/>
</dbReference>
<comment type="caution">
    <text evidence="17">The sequence shown here is derived from an EMBL/GenBank/DDBJ whole genome shotgun (WGS) entry which is preliminary data.</text>
</comment>
<keyword evidence="7 14" id="KW-0812">Transmembrane</keyword>
<dbReference type="CDD" id="cd00082">
    <property type="entry name" value="HisKA"/>
    <property type="match status" value="1"/>
</dbReference>
<evidence type="ECO:0000259" key="15">
    <source>
        <dbReference type="PROSITE" id="PS50109"/>
    </source>
</evidence>
<evidence type="ECO:0000313" key="18">
    <source>
        <dbReference type="Proteomes" id="UP000094580"/>
    </source>
</evidence>
<name>A0ABX2ZPF2_9BACI</name>
<proteinExistence type="predicted"/>
<keyword evidence="18" id="KW-1185">Reference proteome</keyword>
<evidence type="ECO:0000256" key="5">
    <source>
        <dbReference type="ARBA" id="ARBA00022553"/>
    </source>
</evidence>
<dbReference type="InterPro" id="IPR003661">
    <property type="entry name" value="HisK_dim/P_dom"/>
</dbReference>
<keyword evidence="10" id="KW-0067">ATP-binding</keyword>
<evidence type="ECO:0000256" key="2">
    <source>
        <dbReference type="ARBA" id="ARBA00004651"/>
    </source>
</evidence>
<evidence type="ECO:0000256" key="12">
    <source>
        <dbReference type="ARBA" id="ARBA00023012"/>
    </source>
</evidence>
<dbReference type="SUPFAM" id="SSF47384">
    <property type="entry name" value="Homodimeric domain of signal transducing histidine kinase"/>
    <property type="match status" value="1"/>
</dbReference>
<dbReference type="RefSeq" id="WP_069034798.1">
    <property type="nucleotide sequence ID" value="NZ_MDKC01000034.1"/>
</dbReference>
<evidence type="ECO:0000256" key="9">
    <source>
        <dbReference type="ARBA" id="ARBA00022777"/>
    </source>
</evidence>
<dbReference type="EMBL" id="MDKC01000034">
    <property type="protein sequence ID" value="ODG90372.1"/>
    <property type="molecule type" value="Genomic_DNA"/>
</dbReference>
<keyword evidence="4" id="KW-1003">Cell membrane</keyword>
<evidence type="ECO:0000256" key="4">
    <source>
        <dbReference type="ARBA" id="ARBA00022475"/>
    </source>
</evidence>
<protein>
    <recommendedName>
        <fullName evidence="3">histidine kinase</fullName>
        <ecNumber evidence="3">2.7.13.3</ecNumber>
    </recommendedName>
</protein>
<dbReference type="SMART" id="SM00388">
    <property type="entry name" value="HisKA"/>
    <property type="match status" value="1"/>
</dbReference>